<evidence type="ECO:0000313" key="10">
    <source>
        <dbReference type="Proteomes" id="UP001296104"/>
    </source>
</evidence>
<feature type="transmembrane region" description="Helical" evidence="7">
    <location>
        <begin position="336"/>
        <end position="356"/>
    </location>
</feature>
<feature type="transmembrane region" description="Helical" evidence="7">
    <location>
        <begin position="149"/>
        <end position="171"/>
    </location>
</feature>
<dbReference type="Proteomes" id="UP001296104">
    <property type="component" value="Unassembled WGS sequence"/>
</dbReference>
<dbReference type="Gene3D" id="1.20.1250.20">
    <property type="entry name" value="MFS general substrate transporter like domains"/>
    <property type="match status" value="1"/>
</dbReference>
<dbReference type="InterPro" id="IPR005828">
    <property type="entry name" value="MFS_sugar_transport-like"/>
</dbReference>
<dbReference type="PRINTS" id="PR00171">
    <property type="entry name" value="SUGRTRNSPORT"/>
</dbReference>
<sequence length="526" mass="57721">MAYYHDWYPARIPRSSKIVRALLMLTSIVTATTLGYDSSMMNGLNILPSYTAYFNLSTTTTALNTASVWLGGCLSYVYSRVPDYIGRKWALFYGAAITLVGVILQAASQNGAMFVAARIIIGFGTGCTSIAVPVYLAETLPVEDRAWGLGLVYDAWYVGGLIAAGITYGTAKMQSTWAWRLPSLLQGLFSFMCIAILFWTPESPRWLQFQGRTEEALLALAQTHTNGDIDDPKLQHHLREIIDNLTFEHEHKPSSLITVAKDPSSRKRIFLACTVAVFSMLCGNNIVSYYLVGNMLDQAGITDSTTQLEINVCLNAWCLCVAIVGTFGANLVGRKALAIISTLGCGILLFVVGALTKVYGTSTYTPGIYGTVAAIFLFQGAYSFGWTPLSVIYPPEVLNYNIRSVGMGIYTFWSNGAGLLVTFAFPYALDSIGWKTYMINGAWDLFQIAVVAWTWIETKGRTLEEIDEQIDGVQRQVITGIDPEHAMPVDEQHFIIDVDMKQATGAVVGLDARKQEIKVSVKAAMD</sequence>
<dbReference type="GO" id="GO:0016020">
    <property type="term" value="C:membrane"/>
    <property type="evidence" value="ECO:0007669"/>
    <property type="project" value="UniProtKB-SubCell"/>
</dbReference>
<feature type="transmembrane region" description="Helical" evidence="7">
    <location>
        <begin position="56"/>
        <end position="78"/>
    </location>
</feature>
<gene>
    <name evidence="9" type="ORF">LECACI_7A003327</name>
</gene>
<feature type="transmembrane region" description="Helical" evidence="7">
    <location>
        <begin position="312"/>
        <end position="329"/>
    </location>
</feature>
<feature type="transmembrane region" description="Helical" evidence="7">
    <location>
        <begin position="90"/>
        <end position="107"/>
    </location>
</feature>
<dbReference type="AlphaFoldDB" id="A0AAI8YWL2"/>
<dbReference type="PANTHER" id="PTHR48022:SF31">
    <property type="entry name" value="HEXOSE TRANSPORTER"/>
    <property type="match status" value="1"/>
</dbReference>
<evidence type="ECO:0000313" key="9">
    <source>
        <dbReference type="EMBL" id="CAK3954759.1"/>
    </source>
</evidence>
<evidence type="ECO:0000256" key="1">
    <source>
        <dbReference type="ARBA" id="ARBA00004141"/>
    </source>
</evidence>
<organism evidence="9 10">
    <name type="scientific">Lecanosticta acicola</name>
    <dbReference type="NCBI Taxonomy" id="111012"/>
    <lineage>
        <taxon>Eukaryota</taxon>
        <taxon>Fungi</taxon>
        <taxon>Dikarya</taxon>
        <taxon>Ascomycota</taxon>
        <taxon>Pezizomycotina</taxon>
        <taxon>Dothideomycetes</taxon>
        <taxon>Dothideomycetidae</taxon>
        <taxon>Mycosphaerellales</taxon>
        <taxon>Mycosphaerellaceae</taxon>
        <taxon>Lecanosticta</taxon>
    </lineage>
</organism>
<feature type="transmembrane region" description="Helical" evidence="7">
    <location>
        <begin position="368"/>
        <end position="393"/>
    </location>
</feature>
<dbReference type="Pfam" id="PF00083">
    <property type="entry name" value="Sugar_tr"/>
    <property type="match status" value="1"/>
</dbReference>
<protein>
    <submittedName>
        <fullName evidence="9">High-affinity glucose transporter</fullName>
    </submittedName>
</protein>
<keyword evidence="3" id="KW-0813">Transport</keyword>
<feature type="transmembrane region" description="Helical" evidence="7">
    <location>
        <begin position="437"/>
        <end position="456"/>
    </location>
</feature>
<reference evidence="9" key="1">
    <citation type="submission" date="2023-11" db="EMBL/GenBank/DDBJ databases">
        <authorList>
            <person name="Alioto T."/>
            <person name="Alioto T."/>
            <person name="Gomez Garrido J."/>
        </authorList>
    </citation>
    <scope>NUCLEOTIDE SEQUENCE</scope>
</reference>
<dbReference type="InterPro" id="IPR005829">
    <property type="entry name" value="Sugar_transporter_CS"/>
</dbReference>
<feature type="transmembrane region" description="Helical" evidence="7">
    <location>
        <begin position="269"/>
        <end position="292"/>
    </location>
</feature>
<feature type="transmembrane region" description="Helical" evidence="7">
    <location>
        <begin position="18"/>
        <end position="36"/>
    </location>
</feature>
<dbReference type="InterPro" id="IPR020846">
    <property type="entry name" value="MFS_dom"/>
</dbReference>
<evidence type="ECO:0000256" key="5">
    <source>
        <dbReference type="ARBA" id="ARBA00022989"/>
    </source>
</evidence>
<dbReference type="SUPFAM" id="SSF103473">
    <property type="entry name" value="MFS general substrate transporter"/>
    <property type="match status" value="1"/>
</dbReference>
<evidence type="ECO:0000256" key="6">
    <source>
        <dbReference type="ARBA" id="ARBA00023136"/>
    </source>
</evidence>
<evidence type="ECO:0000256" key="2">
    <source>
        <dbReference type="ARBA" id="ARBA00010992"/>
    </source>
</evidence>
<evidence type="ECO:0000256" key="7">
    <source>
        <dbReference type="SAM" id="Phobius"/>
    </source>
</evidence>
<comment type="subcellular location">
    <subcellularLocation>
        <location evidence="1">Membrane</location>
        <topology evidence="1">Multi-pass membrane protein</topology>
    </subcellularLocation>
</comment>
<evidence type="ECO:0000256" key="4">
    <source>
        <dbReference type="ARBA" id="ARBA00022692"/>
    </source>
</evidence>
<keyword evidence="4 7" id="KW-0812">Transmembrane</keyword>
<dbReference type="FunFam" id="1.20.1250.20:FF:000134">
    <property type="entry name" value="MFS sugar transporter protein"/>
    <property type="match status" value="1"/>
</dbReference>
<feature type="domain" description="Major facilitator superfamily (MFS) profile" evidence="8">
    <location>
        <begin position="23"/>
        <end position="459"/>
    </location>
</feature>
<dbReference type="PANTHER" id="PTHR48022">
    <property type="entry name" value="PLASTIDIC GLUCOSE TRANSPORTER 4"/>
    <property type="match status" value="1"/>
</dbReference>
<proteinExistence type="inferred from homology"/>
<dbReference type="InterPro" id="IPR003663">
    <property type="entry name" value="Sugar/inositol_transpt"/>
</dbReference>
<accession>A0AAI8YWL2</accession>
<name>A0AAI8YWL2_9PEZI</name>
<dbReference type="InterPro" id="IPR036259">
    <property type="entry name" value="MFS_trans_sf"/>
</dbReference>
<keyword evidence="5 7" id="KW-1133">Transmembrane helix</keyword>
<feature type="transmembrane region" description="Helical" evidence="7">
    <location>
        <begin position="177"/>
        <end position="199"/>
    </location>
</feature>
<evidence type="ECO:0000256" key="3">
    <source>
        <dbReference type="ARBA" id="ARBA00022448"/>
    </source>
</evidence>
<dbReference type="PROSITE" id="PS00217">
    <property type="entry name" value="SUGAR_TRANSPORT_2"/>
    <property type="match status" value="1"/>
</dbReference>
<dbReference type="EMBL" id="CAVMBE010000016">
    <property type="protein sequence ID" value="CAK3954759.1"/>
    <property type="molecule type" value="Genomic_DNA"/>
</dbReference>
<dbReference type="PROSITE" id="PS50850">
    <property type="entry name" value="MFS"/>
    <property type="match status" value="1"/>
</dbReference>
<dbReference type="InterPro" id="IPR050360">
    <property type="entry name" value="MFS_Sugar_Transporters"/>
</dbReference>
<comment type="similarity">
    <text evidence="2">Belongs to the major facilitator superfamily. Sugar transporter (TC 2.A.1.1) family.</text>
</comment>
<feature type="transmembrane region" description="Helical" evidence="7">
    <location>
        <begin position="113"/>
        <end position="137"/>
    </location>
</feature>
<feature type="transmembrane region" description="Helical" evidence="7">
    <location>
        <begin position="405"/>
        <end position="425"/>
    </location>
</feature>
<evidence type="ECO:0000259" key="8">
    <source>
        <dbReference type="PROSITE" id="PS50850"/>
    </source>
</evidence>
<keyword evidence="6 7" id="KW-0472">Membrane</keyword>
<keyword evidence="10" id="KW-1185">Reference proteome</keyword>
<dbReference type="GO" id="GO:0005351">
    <property type="term" value="F:carbohydrate:proton symporter activity"/>
    <property type="evidence" value="ECO:0007669"/>
    <property type="project" value="TreeGrafter"/>
</dbReference>
<keyword evidence="9" id="KW-0762">Sugar transport</keyword>
<comment type="caution">
    <text evidence="9">The sequence shown here is derived from an EMBL/GenBank/DDBJ whole genome shotgun (WGS) entry which is preliminary data.</text>
</comment>